<dbReference type="InterPro" id="IPR009060">
    <property type="entry name" value="UBA-like_sf"/>
</dbReference>
<dbReference type="Proteomes" id="UP000037460">
    <property type="component" value="Unassembled WGS sequence"/>
</dbReference>
<evidence type="ECO:0008006" key="4">
    <source>
        <dbReference type="Google" id="ProtNLM"/>
    </source>
</evidence>
<protein>
    <recommendedName>
        <fullName evidence="4">UBA domain-containing protein</fullName>
    </recommendedName>
</protein>
<dbReference type="EMBL" id="JWZX01001739">
    <property type="protein sequence ID" value="KOO32565.1"/>
    <property type="molecule type" value="Genomic_DNA"/>
</dbReference>
<evidence type="ECO:0000313" key="3">
    <source>
        <dbReference type="Proteomes" id="UP000037460"/>
    </source>
</evidence>
<dbReference type="Pfam" id="PF14555">
    <property type="entry name" value="UBA_4"/>
    <property type="match status" value="1"/>
</dbReference>
<proteinExistence type="predicted"/>
<sequence>MEGVEELCAITGLDAGQAFVLLEAAGGDLAVAVQLHFDSEEGMNRPGNSAADEAAARAAQMDEDAANYGGHYGGSSDEDDGNDHADFPEP</sequence>
<dbReference type="SUPFAM" id="SSF46934">
    <property type="entry name" value="UBA-like"/>
    <property type="match status" value="1"/>
</dbReference>
<reference evidence="3" key="1">
    <citation type="journal article" date="2015" name="PLoS Genet.">
        <title>Genome Sequence and Transcriptome Analyses of Chrysochromulina tobin: Metabolic Tools for Enhanced Algal Fitness in the Prominent Order Prymnesiales (Haptophyceae).</title>
        <authorList>
            <person name="Hovde B.T."/>
            <person name="Deodato C.R."/>
            <person name="Hunsperger H.M."/>
            <person name="Ryken S.A."/>
            <person name="Yost W."/>
            <person name="Jha R.K."/>
            <person name="Patterson J."/>
            <person name="Monnat R.J. Jr."/>
            <person name="Barlow S.B."/>
            <person name="Starkenburg S.R."/>
            <person name="Cattolico R.A."/>
        </authorList>
    </citation>
    <scope>NUCLEOTIDE SEQUENCE</scope>
    <source>
        <strain evidence="3">CCMP291</strain>
    </source>
</reference>
<evidence type="ECO:0000256" key="1">
    <source>
        <dbReference type="SAM" id="MobiDB-lite"/>
    </source>
</evidence>
<accession>A0A0M0K188</accession>
<evidence type="ECO:0000313" key="2">
    <source>
        <dbReference type="EMBL" id="KOO32565.1"/>
    </source>
</evidence>
<feature type="region of interest" description="Disordered" evidence="1">
    <location>
        <begin position="40"/>
        <end position="90"/>
    </location>
</feature>
<dbReference type="AlphaFoldDB" id="A0A0M0K188"/>
<dbReference type="Gene3D" id="1.10.8.10">
    <property type="entry name" value="DNA helicase RuvA subunit, C-terminal domain"/>
    <property type="match status" value="1"/>
</dbReference>
<organism evidence="2 3">
    <name type="scientific">Chrysochromulina tobinii</name>
    <dbReference type="NCBI Taxonomy" id="1460289"/>
    <lineage>
        <taxon>Eukaryota</taxon>
        <taxon>Haptista</taxon>
        <taxon>Haptophyta</taxon>
        <taxon>Prymnesiophyceae</taxon>
        <taxon>Prymnesiales</taxon>
        <taxon>Chrysochromulinaceae</taxon>
        <taxon>Chrysochromulina</taxon>
    </lineage>
</organism>
<keyword evidence="3" id="KW-1185">Reference proteome</keyword>
<name>A0A0M0K188_9EUKA</name>
<feature type="non-terminal residue" evidence="2">
    <location>
        <position position="90"/>
    </location>
</feature>
<gene>
    <name evidence="2" type="ORF">Ctob_013907</name>
</gene>
<comment type="caution">
    <text evidence="2">The sequence shown here is derived from an EMBL/GenBank/DDBJ whole genome shotgun (WGS) entry which is preliminary data.</text>
</comment>
<feature type="compositionally biased region" description="Low complexity" evidence="1">
    <location>
        <begin position="50"/>
        <end position="59"/>
    </location>
</feature>